<dbReference type="EMBL" id="BRPK01000003">
    <property type="protein sequence ID" value="GLB36768.1"/>
    <property type="molecule type" value="Genomic_DNA"/>
</dbReference>
<dbReference type="InterPro" id="IPR002654">
    <property type="entry name" value="Glyco_trans_25"/>
</dbReference>
<evidence type="ECO:0000313" key="3">
    <source>
        <dbReference type="EMBL" id="GLB36768.1"/>
    </source>
</evidence>
<dbReference type="AlphaFoldDB" id="A0A9P3PJT4"/>
<organism evidence="3 4">
    <name type="scientific">Lyophyllum shimeji</name>
    <name type="common">Hon-shimeji</name>
    <name type="synonym">Tricholoma shimeji</name>
    <dbReference type="NCBI Taxonomy" id="47721"/>
    <lineage>
        <taxon>Eukaryota</taxon>
        <taxon>Fungi</taxon>
        <taxon>Dikarya</taxon>
        <taxon>Basidiomycota</taxon>
        <taxon>Agaricomycotina</taxon>
        <taxon>Agaricomycetes</taxon>
        <taxon>Agaricomycetidae</taxon>
        <taxon>Agaricales</taxon>
        <taxon>Tricholomatineae</taxon>
        <taxon>Lyophyllaceae</taxon>
        <taxon>Lyophyllum</taxon>
    </lineage>
</organism>
<accession>A0A9P3PJT4</accession>
<protein>
    <recommendedName>
        <fullName evidence="2">Glycosyl transferase family 25 domain-containing protein</fullName>
    </recommendedName>
</protein>
<feature type="domain" description="Glycosyl transferase family 25" evidence="2">
    <location>
        <begin position="63"/>
        <end position="304"/>
    </location>
</feature>
<dbReference type="OrthoDB" id="47375at2759"/>
<name>A0A9P3PJT4_LYOSH</name>
<gene>
    <name evidence="3" type="ORF">LshimejAT787_0310550</name>
</gene>
<keyword evidence="1" id="KW-1133">Transmembrane helix</keyword>
<feature type="transmembrane region" description="Helical" evidence="1">
    <location>
        <begin position="12"/>
        <end position="31"/>
    </location>
</feature>
<proteinExistence type="predicted"/>
<keyword evidence="1" id="KW-0472">Membrane</keyword>
<reference evidence="3" key="1">
    <citation type="submission" date="2022-07" db="EMBL/GenBank/DDBJ databases">
        <title>The genome of Lyophyllum shimeji provides insight into the initial evolution of ectomycorrhizal fungal genome.</title>
        <authorList>
            <person name="Kobayashi Y."/>
            <person name="Shibata T."/>
            <person name="Hirakawa H."/>
            <person name="Shigenobu S."/>
            <person name="Nishiyama T."/>
            <person name="Yamada A."/>
            <person name="Hasebe M."/>
            <person name="Kawaguchi M."/>
        </authorList>
    </citation>
    <scope>NUCLEOTIDE SEQUENCE</scope>
    <source>
        <strain evidence="3">AT787</strain>
    </source>
</reference>
<comment type="caution">
    <text evidence="3">The sequence shown here is derived from an EMBL/GenBank/DDBJ whole genome shotgun (WGS) entry which is preliminary data.</text>
</comment>
<dbReference type="Pfam" id="PF01755">
    <property type="entry name" value="Glyco_transf_25"/>
    <property type="match status" value="1"/>
</dbReference>
<sequence length="366" mass="40855">MFCSALPSSRSIVLLIVLAVSVLVILKLLLVDEQYLLGIAPLYESEASDQRVLHRNQTLGVASKIYVLSLPMRDDRRQDMEHLRKTLDLHWSYIEAIDAENPIVETIMNSVRLIRETYPATSSFTWPDDLPPPDKPMDPWSPGFLSPTRSVDGQATAHKPMPCATQNNSIVPYTPDLPEHKILTASRVACWYSHISVISTIANDDTLRGDDAVIVLEDDVDMERDISHRLRRVWSSLPAGWDIVYLGHCWSDESINLALDADGTFSVTNGTFPVTHIHPSRSPLCTHAYALSRTGARRLLVHLRYPPFAYSRAIDKAISWLIESGRLKSFSIVPSIVVQRKAGKSDIMSGKGSTWRASLVNGIFGN</sequence>
<evidence type="ECO:0000256" key="1">
    <source>
        <dbReference type="SAM" id="Phobius"/>
    </source>
</evidence>
<evidence type="ECO:0000259" key="2">
    <source>
        <dbReference type="Pfam" id="PF01755"/>
    </source>
</evidence>
<keyword evidence="4" id="KW-1185">Reference proteome</keyword>
<keyword evidence="1" id="KW-0812">Transmembrane</keyword>
<evidence type="ECO:0000313" key="4">
    <source>
        <dbReference type="Proteomes" id="UP001063166"/>
    </source>
</evidence>
<dbReference type="Proteomes" id="UP001063166">
    <property type="component" value="Unassembled WGS sequence"/>
</dbReference>